<reference evidence="1 2" key="1">
    <citation type="submission" date="2018-04" db="EMBL/GenBank/DDBJ databases">
        <title>Genomic Encyclopedia of Archaeal and Bacterial Type Strains, Phase II (KMG-II): from individual species to whole genera.</title>
        <authorList>
            <person name="Goeker M."/>
        </authorList>
    </citation>
    <scope>NUCLEOTIDE SEQUENCE [LARGE SCALE GENOMIC DNA]</scope>
    <source>
        <strain evidence="1 2">DSM 100162</strain>
    </source>
</reference>
<dbReference type="RefSeq" id="WP_108213348.1">
    <property type="nucleotide sequence ID" value="NZ_QBKI01000011.1"/>
</dbReference>
<dbReference type="EMBL" id="QBKI01000011">
    <property type="protein sequence ID" value="PTX14422.1"/>
    <property type="molecule type" value="Genomic_DNA"/>
</dbReference>
<gene>
    <name evidence="1" type="ORF">C8N40_11187</name>
</gene>
<proteinExistence type="predicted"/>
<evidence type="ECO:0000313" key="2">
    <source>
        <dbReference type="Proteomes" id="UP000244225"/>
    </source>
</evidence>
<protein>
    <submittedName>
        <fullName evidence="1">Uncharacterized protein</fullName>
    </submittedName>
</protein>
<keyword evidence="2" id="KW-1185">Reference proteome</keyword>
<dbReference type="AlphaFoldDB" id="A0A2T5YD21"/>
<dbReference type="Proteomes" id="UP000244225">
    <property type="component" value="Unassembled WGS sequence"/>
</dbReference>
<name>A0A2T5YD21_9BACT</name>
<organism evidence="1 2">
    <name type="scientific">Pontibacter mucosus</name>
    <dbReference type="NCBI Taxonomy" id="1649266"/>
    <lineage>
        <taxon>Bacteria</taxon>
        <taxon>Pseudomonadati</taxon>
        <taxon>Bacteroidota</taxon>
        <taxon>Cytophagia</taxon>
        <taxon>Cytophagales</taxon>
        <taxon>Hymenobacteraceae</taxon>
        <taxon>Pontibacter</taxon>
    </lineage>
</organism>
<evidence type="ECO:0000313" key="1">
    <source>
        <dbReference type="EMBL" id="PTX14422.1"/>
    </source>
</evidence>
<sequence length="123" mass="14413">MIQPNYWDLPEELENERKLSYELFSTLYNEKVERIQRNYSRDLTEAQFALNKKDEELLLATEEFLNVLLLQIDRLCRMNAGLNKNLMESVQDVDRLIEGGVFKNRLEMLVAKLKHSAAVHEGA</sequence>
<comment type="caution">
    <text evidence="1">The sequence shown here is derived from an EMBL/GenBank/DDBJ whole genome shotgun (WGS) entry which is preliminary data.</text>
</comment>
<accession>A0A2T5YD21</accession>